<gene>
    <name evidence="1" type="ordered locus">PBPRC0048</name>
</gene>
<dbReference type="EMBL" id="CR377818">
    <property type="protein sequence ID" value="CAG17986.1"/>
    <property type="molecule type" value="Genomic_DNA"/>
</dbReference>
<protein>
    <submittedName>
        <fullName evidence="1">Uncharacterized protein</fullName>
    </submittedName>
</protein>
<evidence type="ECO:0000313" key="2">
    <source>
        <dbReference type="Proteomes" id="UP000000593"/>
    </source>
</evidence>
<reference evidence="2" key="1">
    <citation type="journal article" date="2005" name="Science">
        <title>Life at depth: Photobacterium profundum genome sequence and expression analysis.</title>
        <authorList>
            <person name="Vezzi A."/>
            <person name="Campanaro S."/>
            <person name="D'Angelo M."/>
            <person name="Simonato F."/>
            <person name="Vitulo N."/>
            <person name="Lauro F.M."/>
            <person name="Cestaro A."/>
            <person name="Malacrida G."/>
            <person name="Simionati B."/>
            <person name="Cannata N."/>
            <person name="Romualdi C."/>
            <person name="Bartlett D.H."/>
            <person name="Valle G."/>
        </authorList>
    </citation>
    <scope>NUCLEOTIDE SEQUENCE [LARGE SCALE GENOMIC DNA]</scope>
    <source>
        <strain evidence="2">ATCC BAA-1253 / SS9</strain>
    </source>
</reference>
<dbReference type="RefSeq" id="WP_011176782.1">
    <property type="nucleotide sequence ID" value="NC_005871.1"/>
</dbReference>
<sequence length="119" mass="13549">MQNRELTYQPSPAFAQLAQEETAIKIWEFLCEGDNIIRAETATFLKKPALEALGPILHSSFDVFNKDLVEKSVFDAHKKLSGNMMRQIMEHLGYVIDKTGVQVVNKTIFKTATRYKKAD</sequence>
<dbReference type="eggNOG" id="ENOG50314G9">
    <property type="taxonomic scope" value="Bacteria"/>
</dbReference>
<keyword evidence="1" id="KW-0614">Plasmid</keyword>
<accession>Q6LWC8</accession>
<proteinExistence type="predicted"/>
<name>Q6LWC8_PHOPR</name>
<dbReference type="KEGG" id="ppr:PBPRC0048"/>
<dbReference type="HOGENOM" id="CLU_1990826_0_0_6"/>
<keyword evidence="2" id="KW-1185">Reference proteome</keyword>
<organism evidence="1 2">
    <name type="scientific">Photobacterium profundum (strain SS9)</name>
    <dbReference type="NCBI Taxonomy" id="298386"/>
    <lineage>
        <taxon>Bacteria</taxon>
        <taxon>Pseudomonadati</taxon>
        <taxon>Pseudomonadota</taxon>
        <taxon>Gammaproteobacteria</taxon>
        <taxon>Vibrionales</taxon>
        <taxon>Vibrionaceae</taxon>
        <taxon>Photobacterium</taxon>
    </lineage>
</organism>
<evidence type="ECO:0000313" key="1">
    <source>
        <dbReference type="EMBL" id="CAG17986.1"/>
    </source>
</evidence>
<geneLocation type="plasmid" evidence="1 2">
    <name>pPBPR1</name>
</geneLocation>
<dbReference type="AlphaFoldDB" id="Q6LWC8"/>
<dbReference type="Proteomes" id="UP000000593">
    <property type="component" value="Plasmid pPBPR1"/>
</dbReference>